<feature type="compositionally biased region" description="Polar residues" evidence="1">
    <location>
        <begin position="22"/>
        <end position="40"/>
    </location>
</feature>
<protein>
    <submittedName>
        <fullName evidence="2">Uncharacterized protein</fullName>
    </submittedName>
</protein>
<name>A0A9X0DBZ9_9CNID</name>
<dbReference type="Proteomes" id="UP001163046">
    <property type="component" value="Unassembled WGS sequence"/>
</dbReference>
<dbReference type="AlphaFoldDB" id="A0A9X0DBZ9"/>
<organism evidence="2 3">
    <name type="scientific">Desmophyllum pertusum</name>
    <dbReference type="NCBI Taxonomy" id="174260"/>
    <lineage>
        <taxon>Eukaryota</taxon>
        <taxon>Metazoa</taxon>
        <taxon>Cnidaria</taxon>
        <taxon>Anthozoa</taxon>
        <taxon>Hexacorallia</taxon>
        <taxon>Scleractinia</taxon>
        <taxon>Caryophylliina</taxon>
        <taxon>Caryophylliidae</taxon>
        <taxon>Desmophyllum</taxon>
    </lineage>
</organism>
<evidence type="ECO:0000313" key="3">
    <source>
        <dbReference type="Proteomes" id="UP001163046"/>
    </source>
</evidence>
<feature type="region of interest" description="Disordered" evidence="1">
    <location>
        <begin position="54"/>
        <end position="145"/>
    </location>
</feature>
<evidence type="ECO:0000256" key="1">
    <source>
        <dbReference type="SAM" id="MobiDB-lite"/>
    </source>
</evidence>
<evidence type="ECO:0000313" key="2">
    <source>
        <dbReference type="EMBL" id="KAJ7394091.1"/>
    </source>
</evidence>
<proteinExistence type="predicted"/>
<dbReference type="EMBL" id="MU825397">
    <property type="protein sequence ID" value="KAJ7394091.1"/>
    <property type="molecule type" value="Genomic_DNA"/>
</dbReference>
<comment type="caution">
    <text evidence="2">The sequence shown here is derived from an EMBL/GenBank/DDBJ whole genome shotgun (WGS) entry which is preliminary data.</text>
</comment>
<reference evidence="2" key="1">
    <citation type="submission" date="2023-01" db="EMBL/GenBank/DDBJ databases">
        <title>Genome assembly of the deep-sea coral Lophelia pertusa.</title>
        <authorList>
            <person name="Herrera S."/>
            <person name="Cordes E."/>
        </authorList>
    </citation>
    <scope>NUCLEOTIDE SEQUENCE</scope>
    <source>
        <strain evidence="2">USNM1676648</strain>
        <tissue evidence="2">Polyp</tissue>
    </source>
</reference>
<dbReference type="OrthoDB" id="5974855at2759"/>
<sequence length="167" mass="18576">MAGKRESLERNTFQDANRAVSVEQNIGDSMQRVLDNSGNIHTDKNEVSLMASRNFKDEEVGNSNSTAQLSDTRITENYQHTHQSSPNRGNSGQPSQAHQIQGPVPRDENQNHPARPASQELIGIIPAREIDTRPPDSEGDGTQTYRRMAVCQETDDAQCQRRKCACT</sequence>
<feature type="region of interest" description="Disordered" evidence="1">
    <location>
        <begin position="1"/>
        <end position="41"/>
    </location>
</feature>
<gene>
    <name evidence="2" type="ORF">OS493_003767</name>
</gene>
<keyword evidence="3" id="KW-1185">Reference proteome</keyword>
<feature type="compositionally biased region" description="Polar residues" evidence="1">
    <location>
        <begin position="61"/>
        <end position="99"/>
    </location>
</feature>
<accession>A0A9X0DBZ9</accession>